<organism evidence="2 3">
    <name type="scientific">Cinara cedri</name>
    <dbReference type="NCBI Taxonomy" id="506608"/>
    <lineage>
        <taxon>Eukaryota</taxon>
        <taxon>Metazoa</taxon>
        <taxon>Ecdysozoa</taxon>
        <taxon>Arthropoda</taxon>
        <taxon>Hexapoda</taxon>
        <taxon>Insecta</taxon>
        <taxon>Pterygota</taxon>
        <taxon>Neoptera</taxon>
        <taxon>Paraneoptera</taxon>
        <taxon>Hemiptera</taxon>
        <taxon>Sternorrhyncha</taxon>
        <taxon>Aphidomorpha</taxon>
        <taxon>Aphidoidea</taxon>
        <taxon>Aphididae</taxon>
        <taxon>Lachninae</taxon>
        <taxon>Cinara</taxon>
    </lineage>
</organism>
<evidence type="ECO:0000313" key="2">
    <source>
        <dbReference type="EMBL" id="VVC37852.1"/>
    </source>
</evidence>
<feature type="region of interest" description="Disordered" evidence="1">
    <location>
        <begin position="278"/>
        <end position="353"/>
    </location>
</feature>
<dbReference type="OrthoDB" id="8197488at2759"/>
<feature type="compositionally biased region" description="Basic and acidic residues" evidence="1">
    <location>
        <begin position="1"/>
        <end position="41"/>
    </location>
</feature>
<evidence type="ECO:0000256" key="1">
    <source>
        <dbReference type="SAM" id="MobiDB-lite"/>
    </source>
</evidence>
<dbReference type="Pfam" id="PF15692">
    <property type="entry name" value="NKAP"/>
    <property type="match status" value="1"/>
</dbReference>
<feature type="compositionally biased region" description="Basic residues" evidence="1">
    <location>
        <begin position="93"/>
        <end position="107"/>
    </location>
</feature>
<name>A0A5E4MZQ0_9HEMI</name>
<feature type="compositionally biased region" description="Basic residues" evidence="1">
    <location>
        <begin position="129"/>
        <end position="151"/>
    </location>
</feature>
<feature type="compositionally biased region" description="Low complexity" evidence="1">
    <location>
        <begin position="79"/>
        <end position="92"/>
    </location>
</feature>
<feature type="region of interest" description="Disordered" evidence="1">
    <location>
        <begin position="56"/>
        <end position="254"/>
    </location>
</feature>
<feature type="compositionally biased region" description="Basic residues" evidence="1">
    <location>
        <begin position="297"/>
        <end position="316"/>
    </location>
</feature>
<evidence type="ECO:0000313" key="3">
    <source>
        <dbReference type="Proteomes" id="UP000325440"/>
    </source>
</evidence>
<feature type="compositionally biased region" description="Basic residues" evidence="1">
    <location>
        <begin position="193"/>
        <end position="204"/>
    </location>
</feature>
<protein>
    <submittedName>
        <fullName evidence="2">Uncharacterized protein</fullName>
    </submittedName>
</protein>
<proteinExistence type="predicted"/>
<sequence>MSRNERNRADKRTSSSRARSKDSPRRELENVVKRARKDRDQSQYWINKVLEAEEKDPNRWKHSGFKELYTDRRSRSISRRSSSSFSSSCSRSSVHRSSSRNKRRKPLSKSPDLRRSRRSLSPRRVSPLSRRRSPYRTRKSPLPLHSRRRRRSSSESPTANGSRVRRSRSLSRRRRSPILGRNRRIASPIPKTRGLRKHGRKRIRNSSAEEVRSSSVSTCSDSHCSVCEARIPISRREPPPEPLARPKSPKLSRPIIPIHERSRSRSFSVPRYTPVVEVSSTTGLPKIDPPPEPTSTKTKRIKKVKSHKKKKSHRSKSSQIETAVLHQPTIKVESMSEEESSVAGSDMPMSSGSHLTLSERFSKMAQMGRAHELPQRSLRVTAGDEFRVEIGSPPRPFPMSPPLGLGSLPEGTSIEDVKGRYAYYKDQGYLGDLTLPEYVKWEEWWYKYQDWLEAERAYDAHLDRYRDRRGFRGDEPPLF</sequence>
<dbReference type="EMBL" id="CABPRJ010001456">
    <property type="protein sequence ID" value="VVC37852.1"/>
    <property type="molecule type" value="Genomic_DNA"/>
</dbReference>
<feature type="compositionally biased region" description="Low complexity" evidence="1">
    <location>
        <begin position="213"/>
        <end position="232"/>
    </location>
</feature>
<feature type="compositionally biased region" description="Basic residues" evidence="1">
    <location>
        <begin position="163"/>
        <end position="184"/>
    </location>
</feature>
<dbReference type="Proteomes" id="UP000325440">
    <property type="component" value="Unassembled WGS sequence"/>
</dbReference>
<reference evidence="2 3" key="1">
    <citation type="submission" date="2019-08" db="EMBL/GenBank/DDBJ databases">
        <authorList>
            <person name="Alioto T."/>
            <person name="Alioto T."/>
            <person name="Gomez Garrido J."/>
        </authorList>
    </citation>
    <scope>NUCLEOTIDE SEQUENCE [LARGE SCALE GENOMIC DNA]</scope>
</reference>
<feature type="compositionally biased region" description="Basic and acidic residues" evidence="1">
    <location>
        <begin position="56"/>
        <end position="74"/>
    </location>
</feature>
<gene>
    <name evidence="2" type="ORF">CINCED_3A000232</name>
</gene>
<keyword evidence="3" id="KW-1185">Reference proteome</keyword>
<feature type="region of interest" description="Disordered" evidence="1">
    <location>
        <begin position="1"/>
        <end position="44"/>
    </location>
</feature>
<dbReference type="AlphaFoldDB" id="A0A5E4MZQ0"/>
<accession>A0A5E4MZQ0</accession>